<dbReference type="EMBL" id="JAFLQZ010000004">
    <property type="protein sequence ID" value="MBO0357957.1"/>
    <property type="molecule type" value="Genomic_DNA"/>
</dbReference>
<protein>
    <submittedName>
        <fullName evidence="1">Uncharacterized protein</fullName>
    </submittedName>
</protein>
<accession>A0A939JD43</accession>
<gene>
    <name evidence="1" type="ORF">J0X19_08380</name>
</gene>
<proteinExistence type="predicted"/>
<evidence type="ECO:0000313" key="1">
    <source>
        <dbReference type="EMBL" id="MBO0357957.1"/>
    </source>
</evidence>
<organism evidence="1 2">
    <name type="scientific">Hymenobacter telluris</name>
    <dbReference type="NCBI Taxonomy" id="2816474"/>
    <lineage>
        <taxon>Bacteria</taxon>
        <taxon>Pseudomonadati</taxon>
        <taxon>Bacteroidota</taxon>
        <taxon>Cytophagia</taxon>
        <taxon>Cytophagales</taxon>
        <taxon>Hymenobacteraceae</taxon>
        <taxon>Hymenobacter</taxon>
    </lineage>
</organism>
<dbReference type="Proteomes" id="UP000664144">
    <property type="component" value="Unassembled WGS sequence"/>
</dbReference>
<keyword evidence="2" id="KW-1185">Reference proteome</keyword>
<evidence type="ECO:0000313" key="2">
    <source>
        <dbReference type="Proteomes" id="UP000664144"/>
    </source>
</evidence>
<sequence length="130" mass="14096">MIIAPDGIQPAEIERLMVYKGQDAPAQWRELVTYGIIDITPKQKIKVRSSSLATVGKKLGVLGLVRYTINAMPVADANLRIALDAIGEIKITRAMESTVTTVAISVRPPKPSAPRQEPPGTIYIRGLAAY</sequence>
<dbReference type="RefSeq" id="WP_206983803.1">
    <property type="nucleotide sequence ID" value="NZ_JAFLQZ010000004.1"/>
</dbReference>
<reference evidence="1" key="1">
    <citation type="submission" date="2021-03" db="EMBL/GenBank/DDBJ databases">
        <authorList>
            <person name="Kim M.K."/>
        </authorList>
    </citation>
    <scope>NUCLEOTIDE SEQUENCE</scope>
    <source>
        <strain evidence="1">BT186</strain>
    </source>
</reference>
<comment type="caution">
    <text evidence="1">The sequence shown here is derived from an EMBL/GenBank/DDBJ whole genome shotgun (WGS) entry which is preliminary data.</text>
</comment>
<dbReference type="AlphaFoldDB" id="A0A939JD43"/>
<name>A0A939JD43_9BACT</name>